<comment type="catalytic activity">
    <reaction evidence="1">
        <text>Hydrolysis of terminal non-reducing beta-D-galactose residues in beta-D-galactosides.</text>
        <dbReference type="EC" id="3.2.1.23"/>
    </reaction>
</comment>
<protein>
    <recommendedName>
        <fullName evidence="4">Beta-galactosidase</fullName>
        <ecNumber evidence="3">3.2.1.23</ecNumber>
    </recommendedName>
    <alternativeName>
        <fullName evidence="7">Lactase</fullName>
    </alternativeName>
</protein>
<dbReference type="PRINTS" id="PR00132">
    <property type="entry name" value="GLHYDRLASE2"/>
</dbReference>
<dbReference type="SUPFAM" id="SSF51445">
    <property type="entry name" value="(Trans)glycosidases"/>
    <property type="match status" value="1"/>
</dbReference>
<dbReference type="SUPFAM" id="SSF74650">
    <property type="entry name" value="Galactose mutarotase-like"/>
    <property type="match status" value="1"/>
</dbReference>
<gene>
    <name evidence="9" type="ORF">GQF01_16435</name>
</gene>
<evidence type="ECO:0000256" key="4">
    <source>
        <dbReference type="ARBA" id="ARBA00013303"/>
    </source>
</evidence>
<comment type="caution">
    <text evidence="9">The sequence shown here is derived from an EMBL/GenBank/DDBJ whole genome shotgun (WGS) entry which is preliminary data.</text>
</comment>
<dbReference type="FunFam" id="3.20.20.80:FF:000018">
    <property type="entry name" value="Beta-galactosidase"/>
    <property type="match status" value="1"/>
</dbReference>
<dbReference type="Pfam" id="PF02837">
    <property type="entry name" value="Glyco_hydro_2_N"/>
    <property type="match status" value="1"/>
</dbReference>
<dbReference type="InterPro" id="IPR050347">
    <property type="entry name" value="Bact_Beta-galactosidase"/>
</dbReference>
<accession>A0A6L8V1V4</accession>
<dbReference type="Gene3D" id="2.60.40.10">
    <property type="entry name" value="Immunoglobulins"/>
    <property type="match status" value="2"/>
</dbReference>
<dbReference type="GO" id="GO:0004565">
    <property type="term" value="F:beta-galactosidase activity"/>
    <property type="evidence" value="ECO:0007669"/>
    <property type="project" value="UniProtKB-EC"/>
</dbReference>
<dbReference type="InterPro" id="IPR006104">
    <property type="entry name" value="Glyco_hydro_2_N"/>
</dbReference>
<dbReference type="Pfam" id="PF00703">
    <property type="entry name" value="Glyco_hydro_2"/>
    <property type="match status" value="1"/>
</dbReference>
<keyword evidence="10" id="KW-1185">Reference proteome</keyword>
<dbReference type="InterPro" id="IPR023232">
    <property type="entry name" value="Glyco_hydro_2_AS"/>
</dbReference>
<name>A0A6L8V1V4_9BACL</name>
<dbReference type="Proteomes" id="UP000481087">
    <property type="component" value="Unassembled WGS sequence"/>
</dbReference>
<comment type="similarity">
    <text evidence="2">Belongs to the glycosyl hydrolase 2 family.</text>
</comment>
<dbReference type="PANTHER" id="PTHR46323">
    <property type="entry name" value="BETA-GALACTOSIDASE"/>
    <property type="match status" value="1"/>
</dbReference>
<sequence length="1026" mass="117112">MEANNMMPGDHVPDWQNLSILERNTELPHADLMPFGDWEGALANERERSPFVQSLNGEWAFQYGESVAEVPADFYMESFESSDWPTIPVPSNWQLHGYGRPHYSSCPYPFPINPPYVPNQNPVGCYRTQFHFHETEKQQRVHLVFEGVDSAFHVWINGHFVGYSQGSHFHSEFYVSPYLREGQNVIAVRVYQWCDGSYLESQDKWRMSGIFRDVYLLSSPQVSVRDARVRTRLHEGYGKASLEVRAQLSGVTDAPFLKSDFFQLRMTLLDGERHIVCDRYLHVRQDEPVAELVQEVLSPRLWTAESPYLYTLLLTMYDKKQQMIEVKKIHVGFRDIRIEEGQLLVNGSPIIIKGVNRNEFDPELGYVTTMESMLRDITLMKQHNINSVRLSHYPNDTRWLELCDRFGLYVIDETDLETHGFHFYGNEGHLAQLPEWEEAFIQRAKRMVERDKNHPSIIMWSLGNESGYGANHDAMAAWIREADPTRPIHYERAYDAPVVDVVSSMYPAVETVIEEGCKDDKRPYLMCEFGHAMGNSVGNLQEYWEAIYTYPRLLGGLIWEWADQGIKQQAGEDEAWYAYGGDFGEEPHSGHFCLDGLLFPDRAIKASLLEYKKAIEPVKIEVIDVALGKLSVQNRYDFVSLSHLKGSWSLWRDGVMVEKGELARLHTPAGCSEDIHIPIDVHGLKNKGEYWLHIRFVLRDSVIWAEKGHEIAWADIPVLTIAEIHDPRQAVQESSPLSIRESSRQITLTGQDFYMTFNRDQGAMTTWMHQGVSLLTAGPKLQLWRAPVDNDVHLAKEWVKAGYNRLVTDVREVGIDRTEDGGCRITVESVVGPRGGKIVCDSRVVYAIAADGEVTLAVQMDPREELPPLPRFGVELVMPDSFNQLAWYGRGPHECYADRKESGKLGVYSGSVQDQFVPYIKPQENGNKSDVRWSSLVNQEGVGLLFTGESTFDTSVHHYTTEDMTTTKHVHHLTRVDQTIVKLDARQSGLGNHSCGYAPTLDTYLIKAEPMNFTIRIRPVSLSTTP</sequence>
<dbReference type="InterPro" id="IPR004199">
    <property type="entry name" value="B-gal_small/dom_5"/>
</dbReference>
<dbReference type="GO" id="GO:0030246">
    <property type="term" value="F:carbohydrate binding"/>
    <property type="evidence" value="ECO:0007669"/>
    <property type="project" value="InterPro"/>
</dbReference>
<dbReference type="Pfam" id="PF02836">
    <property type="entry name" value="Glyco_hydro_2_C"/>
    <property type="match status" value="1"/>
</dbReference>
<dbReference type="RefSeq" id="WP_161407839.1">
    <property type="nucleotide sequence ID" value="NZ_WTUZ01000020.1"/>
</dbReference>
<evidence type="ECO:0000313" key="10">
    <source>
        <dbReference type="Proteomes" id="UP000481087"/>
    </source>
</evidence>
<evidence type="ECO:0000256" key="1">
    <source>
        <dbReference type="ARBA" id="ARBA00001412"/>
    </source>
</evidence>
<evidence type="ECO:0000256" key="3">
    <source>
        <dbReference type="ARBA" id="ARBA00012756"/>
    </source>
</evidence>
<dbReference type="InterPro" id="IPR011013">
    <property type="entry name" value="Gal_mutarotase_sf_dom"/>
</dbReference>
<proteinExistence type="inferred from homology"/>
<evidence type="ECO:0000259" key="8">
    <source>
        <dbReference type="SMART" id="SM01038"/>
    </source>
</evidence>
<dbReference type="GO" id="GO:0009341">
    <property type="term" value="C:beta-galactosidase complex"/>
    <property type="evidence" value="ECO:0007669"/>
    <property type="project" value="InterPro"/>
</dbReference>
<evidence type="ECO:0000256" key="5">
    <source>
        <dbReference type="ARBA" id="ARBA00022801"/>
    </source>
</evidence>
<dbReference type="InterPro" id="IPR013783">
    <property type="entry name" value="Ig-like_fold"/>
</dbReference>
<dbReference type="InterPro" id="IPR008979">
    <property type="entry name" value="Galactose-bd-like_sf"/>
</dbReference>
<dbReference type="Gene3D" id="3.20.20.80">
    <property type="entry name" value="Glycosidases"/>
    <property type="match status" value="1"/>
</dbReference>
<dbReference type="InterPro" id="IPR006102">
    <property type="entry name" value="Ig-like_GH2"/>
</dbReference>
<dbReference type="GO" id="GO:0005990">
    <property type="term" value="P:lactose catabolic process"/>
    <property type="evidence" value="ECO:0007669"/>
    <property type="project" value="TreeGrafter"/>
</dbReference>
<dbReference type="SMART" id="SM01038">
    <property type="entry name" value="Bgal_small_N"/>
    <property type="match status" value="1"/>
</dbReference>
<dbReference type="InterPro" id="IPR006103">
    <property type="entry name" value="Glyco_hydro_2_cat"/>
</dbReference>
<dbReference type="InterPro" id="IPR032312">
    <property type="entry name" value="LacZ_4"/>
</dbReference>
<dbReference type="InterPro" id="IPR006101">
    <property type="entry name" value="Glyco_hydro_2"/>
</dbReference>
<dbReference type="Gene3D" id="2.60.120.260">
    <property type="entry name" value="Galactose-binding domain-like"/>
    <property type="match status" value="1"/>
</dbReference>
<dbReference type="Pfam" id="PF02929">
    <property type="entry name" value="Bgal_small_N"/>
    <property type="match status" value="1"/>
</dbReference>
<feature type="domain" description="Beta galactosidase small chain/" evidence="8">
    <location>
        <begin position="747"/>
        <end position="1018"/>
    </location>
</feature>
<dbReference type="SUPFAM" id="SSF49303">
    <property type="entry name" value="beta-Galactosidase/glucuronidase domain"/>
    <property type="match status" value="2"/>
</dbReference>
<dbReference type="EC" id="3.2.1.23" evidence="3"/>
<dbReference type="AlphaFoldDB" id="A0A6L8V1V4"/>
<dbReference type="InterPro" id="IPR014718">
    <property type="entry name" value="GH-type_carb-bd"/>
</dbReference>
<evidence type="ECO:0000313" key="9">
    <source>
        <dbReference type="EMBL" id="MZQ83702.1"/>
    </source>
</evidence>
<evidence type="ECO:0000256" key="2">
    <source>
        <dbReference type="ARBA" id="ARBA00007401"/>
    </source>
</evidence>
<dbReference type="PANTHER" id="PTHR46323:SF2">
    <property type="entry name" value="BETA-GALACTOSIDASE"/>
    <property type="match status" value="1"/>
</dbReference>
<keyword evidence="5" id="KW-0378">Hydrolase</keyword>
<dbReference type="InterPro" id="IPR017853">
    <property type="entry name" value="GH"/>
</dbReference>
<reference evidence="9 10" key="1">
    <citation type="submission" date="2019-12" db="EMBL/GenBank/DDBJ databases">
        <title>Paenibacillus sp. nov. sp. isolated from soil.</title>
        <authorList>
            <person name="Kim J."/>
            <person name="Jeong S.E."/>
            <person name="Jung H.S."/>
            <person name="Jeon C.O."/>
        </authorList>
    </citation>
    <scope>NUCLEOTIDE SEQUENCE [LARGE SCALE GENOMIC DNA]</scope>
    <source>
        <strain evidence="9 10">5J-6</strain>
    </source>
</reference>
<dbReference type="Gene3D" id="2.70.98.10">
    <property type="match status" value="1"/>
</dbReference>
<dbReference type="EMBL" id="WTUZ01000020">
    <property type="protein sequence ID" value="MZQ83702.1"/>
    <property type="molecule type" value="Genomic_DNA"/>
</dbReference>
<dbReference type="SUPFAM" id="SSF49785">
    <property type="entry name" value="Galactose-binding domain-like"/>
    <property type="match status" value="1"/>
</dbReference>
<dbReference type="Pfam" id="PF16353">
    <property type="entry name" value="LacZ_4"/>
    <property type="match status" value="1"/>
</dbReference>
<dbReference type="InterPro" id="IPR036156">
    <property type="entry name" value="Beta-gal/glucu_dom_sf"/>
</dbReference>
<evidence type="ECO:0000256" key="6">
    <source>
        <dbReference type="ARBA" id="ARBA00023295"/>
    </source>
</evidence>
<evidence type="ECO:0000256" key="7">
    <source>
        <dbReference type="ARBA" id="ARBA00032230"/>
    </source>
</evidence>
<keyword evidence="6" id="KW-0326">Glycosidase</keyword>
<organism evidence="9 10">
    <name type="scientific">Paenibacillus silvestris</name>
    <dbReference type="NCBI Taxonomy" id="2606219"/>
    <lineage>
        <taxon>Bacteria</taxon>
        <taxon>Bacillati</taxon>
        <taxon>Bacillota</taxon>
        <taxon>Bacilli</taxon>
        <taxon>Bacillales</taxon>
        <taxon>Paenibacillaceae</taxon>
        <taxon>Paenibacillus</taxon>
    </lineage>
</organism>
<dbReference type="PROSITE" id="PS00608">
    <property type="entry name" value="GLYCOSYL_HYDROL_F2_2"/>
    <property type="match status" value="1"/>
</dbReference>